<name>A0AAW9PZ32_9CYAN</name>
<gene>
    <name evidence="1" type="ORF">V2H45_16175</name>
</gene>
<dbReference type="RefSeq" id="WP_330484710.1">
    <property type="nucleotide sequence ID" value="NZ_JAZBJZ010000070.1"/>
</dbReference>
<proteinExistence type="predicted"/>
<comment type="caution">
    <text evidence="1">The sequence shown here is derived from an EMBL/GenBank/DDBJ whole genome shotgun (WGS) entry which is preliminary data.</text>
</comment>
<accession>A0AAW9PZ32</accession>
<evidence type="ECO:0000313" key="2">
    <source>
        <dbReference type="Proteomes" id="UP001333818"/>
    </source>
</evidence>
<organism evidence="1 2">
    <name type="scientific">Tumidithrix elongata BACA0141</name>
    <dbReference type="NCBI Taxonomy" id="2716417"/>
    <lineage>
        <taxon>Bacteria</taxon>
        <taxon>Bacillati</taxon>
        <taxon>Cyanobacteriota</taxon>
        <taxon>Cyanophyceae</taxon>
        <taxon>Pseudanabaenales</taxon>
        <taxon>Pseudanabaenaceae</taxon>
        <taxon>Tumidithrix</taxon>
        <taxon>Tumidithrix elongata</taxon>
    </lineage>
</organism>
<reference evidence="1" key="1">
    <citation type="submission" date="2024-01" db="EMBL/GenBank/DDBJ databases">
        <title>Bank of Algae and Cyanobacteria of the Azores (BACA) strain genomes.</title>
        <authorList>
            <person name="Luz R."/>
            <person name="Cordeiro R."/>
            <person name="Fonseca A."/>
            <person name="Goncalves V."/>
        </authorList>
    </citation>
    <scope>NUCLEOTIDE SEQUENCE</scope>
    <source>
        <strain evidence="1">BACA0141</strain>
    </source>
</reference>
<dbReference type="AlphaFoldDB" id="A0AAW9PZ32"/>
<dbReference type="SUPFAM" id="SSF48452">
    <property type="entry name" value="TPR-like"/>
    <property type="match status" value="1"/>
</dbReference>
<evidence type="ECO:0000313" key="1">
    <source>
        <dbReference type="EMBL" id="MEE3718277.1"/>
    </source>
</evidence>
<protein>
    <recommendedName>
        <fullName evidence="3">MalT-like TPR region domain-containing protein</fullName>
    </recommendedName>
</protein>
<dbReference type="Gene3D" id="1.25.40.10">
    <property type="entry name" value="Tetratricopeptide repeat domain"/>
    <property type="match status" value="1"/>
</dbReference>
<dbReference type="EMBL" id="JAZBJZ010000070">
    <property type="protein sequence ID" value="MEE3718277.1"/>
    <property type="molecule type" value="Genomic_DNA"/>
</dbReference>
<dbReference type="Proteomes" id="UP001333818">
    <property type="component" value="Unassembled WGS sequence"/>
</dbReference>
<sequence>MQSAELLEQGQLLRRQDRASAIHYFEKWLNIADERTDRLALATASMELALELIEISQPEGLLRANSLLQKAEDLLKNYPSNCDRQKAYLHYCQGIWALKQNNLADGISLLQAAYQTYEQINDLEGLALTDDALGKYYATIGDFQTALFHLERSLSLRQELDDEHAKAISFGHLGRIHLQIEELDPVEDLFQTSLEIGLAYEDEVLRIQALSGLAQLAIARSQWQLAIAMIQEALDLTQEPLDTKRVAYLSLDFAEALLGDDRLEDSLKSIDLEVMPRFVKLQDKVGIAVAKRMRGRILYRRLLDGLDTLEEDTIEIAEDTLLDASMLFEQAKMPQEYAKTLYDLAFLYQLCLNSRFKYQYQGKSVRSLELALNVLEQYNQGNTRLASQMEAMLMHAMGGAL</sequence>
<evidence type="ECO:0008006" key="3">
    <source>
        <dbReference type="Google" id="ProtNLM"/>
    </source>
</evidence>
<keyword evidence="2" id="KW-1185">Reference proteome</keyword>
<dbReference type="InterPro" id="IPR011990">
    <property type="entry name" value="TPR-like_helical_dom_sf"/>
</dbReference>